<dbReference type="Proteomes" id="UP000298058">
    <property type="component" value="Unassembled WGS sequence"/>
</dbReference>
<dbReference type="EMBL" id="RQHW01000047">
    <property type="protein sequence ID" value="TGN18573.1"/>
    <property type="molecule type" value="Genomic_DNA"/>
</dbReference>
<protein>
    <submittedName>
        <fullName evidence="1">DUF4416 family protein</fullName>
    </submittedName>
</protein>
<keyword evidence="2" id="KW-1185">Reference proteome</keyword>
<dbReference type="AlphaFoldDB" id="A0A4R9LWB5"/>
<dbReference type="RefSeq" id="WP_135761256.1">
    <property type="nucleotide sequence ID" value="NZ_RQHW01000047.1"/>
</dbReference>
<accession>A0A4R9LWB5</accession>
<evidence type="ECO:0000313" key="2">
    <source>
        <dbReference type="Proteomes" id="UP000298058"/>
    </source>
</evidence>
<reference evidence="1" key="1">
    <citation type="journal article" date="2019" name="PLoS Negl. Trop. Dis.">
        <title>Revisiting the worldwide diversity of Leptospira species in the environment.</title>
        <authorList>
            <person name="Vincent A.T."/>
            <person name="Schiettekatte O."/>
            <person name="Bourhy P."/>
            <person name="Veyrier F.J."/>
            <person name="Picardeau M."/>
        </authorList>
    </citation>
    <scope>NUCLEOTIDE SEQUENCE [LARGE SCALE GENOMIC DNA]</scope>
    <source>
        <strain evidence="1">201300427</strain>
    </source>
</reference>
<organism evidence="1 2">
    <name type="scientific">Leptospira idonii</name>
    <dbReference type="NCBI Taxonomy" id="1193500"/>
    <lineage>
        <taxon>Bacteria</taxon>
        <taxon>Pseudomonadati</taxon>
        <taxon>Spirochaetota</taxon>
        <taxon>Spirochaetia</taxon>
        <taxon>Leptospirales</taxon>
        <taxon>Leptospiraceae</taxon>
        <taxon>Leptospira</taxon>
    </lineage>
</organism>
<comment type="caution">
    <text evidence="1">The sequence shown here is derived from an EMBL/GenBank/DDBJ whole genome shotgun (WGS) entry which is preliminary data.</text>
</comment>
<name>A0A4R9LWB5_9LEPT</name>
<sequence>MGISPNLSETLERPLGASFFLLVSYQNDESYFEVKSLSEKKFSKSVYESGNLPKWELDEVDRLIQIPGKNTKILSFLQRIHREELVVIKKECVEIQSALRKKDPTLRLMPGYLTSHNVVISQSKDDFHRVYLFQGVYAEIIYVFRGGKFSVLESAPGFFKTKEAAYFFNSLHESYEYNKLKS</sequence>
<evidence type="ECO:0000313" key="1">
    <source>
        <dbReference type="EMBL" id="TGN18573.1"/>
    </source>
</evidence>
<gene>
    <name evidence="1" type="ORF">EHS15_14405</name>
</gene>
<dbReference type="Pfam" id="PF14385">
    <property type="entry name" value="DUF4416"/>
    <property type="match status" value="1"/>
</dbReference>
<dbReference type="OrthoDB" id="340548at2"/>
<dbReference type="InterPro" id="IPR025529">
    <property type="entry name" value="DUF4416"/>
</dbReference>
<proteinExistence type="predicted"/>